<feature type="region of interest" description="Disordered" evidence="1">
    <location>
        <begin position="1"/>
        <end position="99"/>
    </location>
</feature>
<sequence>MGRGDRLKKYGSRDVEGSTSGSRNSKGGSTPPPPPSKTGNHSKGAEYTRRSPPLPSAPLLVLKSHSRVPRTTRSYPNHNSKNSDQTSISLDADAPPLGNLEDKLEDVLSFVPMSRGMEQLLDEVMENMDQDEPASKSTPPAKSSSVVKHTPPAVSDPAANSSIVAGSDLVVKPASLVTKPASLTTSTSTPEVDKKRSSGAISDKDVGITANKPRPPACDVSSKSTNLEGFYSPEAKELRVLIEQHQNILARENTLLEKLKVPPTNNISTPSLVLPPGIAAKYISIGLEDIQEALREQPINEELTITKIESVISMWKIPYVNEVLPDLEILIRHLEAVVACLGGKGGLATSHTSAPAPAQVSSLLEKLDAAHAGITQGLCRLEKEGPRLEGHLADLASICNRQKKLAEEHRMLAGKHQQLAEEYKALCEKETEMAALAEKRTCVLADMMTSSSRHLEAHEDAVRSSSQVAESYTRRRAEAAAFLAAGGTLPEIATILAYKAPE</sequence>
<organism evidence="2">
    <name type="scientific">Triticum aestivum</name>
    <name type="common">Wheat</name>
    <dbReference type="NCBI Taxonomy" id="4565"/>
    <lineage>
        <taxon>Eukaryota</taxon>
        <taxon>Viridiplantae</taxon>
        <taxon>Streptophyta</taxon>
        <taxon>Embryophyta</taxon>
        <taxon>Tracheophyta</taxon>
        <taxon>Spermatophyta</taxon>
        <taxon>Magnoliopsida</taxon>
        <taxon>Liliopsida</taxon>
        <taxon>Poales</taxon>
        <taxon>Poaceae</taxon>
        <taxon>BOP clade</taxon>
        <taxon>Pooideae</taxon>
        <taxon>Triticodae</taxon>
        <taxon>Triticeae</taxon>
        <taxon>Triticinae</taxon>
        <taxon>Triticum</taxon>
    </lineage>
</organism>
<feature type="compositionally biased region" description="Polar residues" evidence="1">
    <location>
        <begin position="181"/>
        <end position="190"/>
    </location>
</feature>
<dbReference type="Gramene" id="TraesCS3B03G0825600.1">
    <property type="protein sequence ID" value="TraesCS3B03G0825600.1.CDS"/>
    <property type="gene ID" value="TraesCS3B03G0825600"/>
</dbReference>
<feature type="region of interest" description="Disordered" evidence="1">
    <location>
        <begin position="181"/>
        <end position="222"/>
    </location>
</feature>
<protein>
    <submittedName>
        <fullName evidence="2">Uncharacterized protein</fullName>
    </submittedName>
</protein>
<accession>A0A3B6FTD6</accession>
<reference evidence="2" key="2">
    <citation type="submission" date="2018-10" db="UniProtKB">
        <authorList>
            <consortium name="EnsemblPlants"/>
        </authorList>
    </citation>
    <scope>IDENTIFICATION</scope>
</reference>
<dbReference type="Proteomes" id="UP000019116">
    <property type="component" value="Chromosome 3B"/>
</dbReference>
<evidence type="ECO:0000256" key="1">
    <source>
        <dbReference type="SAM" id="MobiDB-lite"/>
    </source>
</evidence>
<dbReference type="Gramene" id="TraesMAC3B03G01681990.1">
    <property type="protein sequence ID" value="TraesMAC3B03G01681990.1"/>
    <property type="gene ID" value="TraesMAC3B03G01681990"/>
</dbReference>
<dbReference type="RefSeq" id="XP_044344844.1">
    <property type="nucleotide sequence ID" value="XM_044488909.1"/>
</dbReference>
<dbReference type="GeneID" id="123065668"/>
<feature type="region of interest" description="Disordered" evidence="1">
    <location>
        <begin position="122"/>
        <end position="160"/>
    </location>
</feature>
<dbReference type="Gramene" id="TraesARI3B03G01709740.1">
    <property type="protein sequence ID" value="TraesARI3B03G01709740.1"/>
    <property type="gene ID" value="TraesARI3B03G01709740"/>
</dbReference>
<dbReference type="AlphaFoldDB" id="A0A3B6FTD6"/>
<dbReference type="Gramene" id="TraesROB_scaffold_069997_01G000400.1">
    <property type="protein sequence ID" value="TraesROB_scaffold_069997_01G000400.1"/>
    <property type="gene ID" value="TraesROB_scaffold_069997_01G000400"/>
</dbReference>
<feature type="compositionally biased region" description="Acidic residues" evidence="1">
    <location>
        <begin position="122"/>
        <end position="132"/>
    </location>
</feature>
<dbReference type="Gramene" id="TraesNOR3B03G01704950.1">
    <property type="protein sequence ID" value="TraesNOR3B03G01704950.1"/>
    <property type="gene ID" value="TraesNOR3B03G01704950"/>
</dbReference>
<feature type="compositionally biased region" description="Basic and acidic residues" evidence="1">
    <location>
        <begin position="191"/>
        <end position="206"/>
    </location>
</feature>
<dbReference type="Gramene" id="TraesJUL3B03G01695430.1">
    <property type="protein sequence ID" value="TraesJUL3B03G01695430.1"/>
    <property type="gene ID" value="TraesJUL3B03G01695430"/>
</dbReference>
<name>A0A3B6FTD6_WHEAT</name>
<gene>
    <name evidence="2" type="primary">LOC123065668</name>
</gene>
<dbReference type="EnsemblPlants" id="TraesCS3B02G323200.1">
    <property type="protein sequence ID" value="TraesCS3B02G323200.1"/>
    <property type="gene ID" value="TraesCS3B02G323200"/>
</dbReference>
<proteinExistence type="predicted"/>
<dbReference type="Gramene" id="TraesRN3B0100823600.1">
    <property type="protein sequence ID" value="TraesRN3B0100823600.1"/>
    <property type="gene ID" value="TraesRN3B0100823600"/>
</dbReference>
<feature type="compositionally biased region" description="Polar residues" evidence="1">
    <location>
        <begin position="71"/>
        <end position="89"/>
    </location>
</feature>
<reference evidence="2" key="1">
    <citation type="submission" date="2018-08" db="EMBL/GenBank/DDBJ databases">
        <authorList>
            <person name="Rossello M."/>
        </authorList>
    </citation>
    <scope>NUCLEOTIDE SEQUENCE [LARGE SCALE GENOMIC DNA]</scope>
    <source>
        <strain evidence="2">cv. Chinese Spring</strain>
    </source>
</reference>
<evidence type="ECO:0000313" key="2">
    <source>
        <dbReference type="EnsemblPlants" id="TraesCS3B02G323200.1"/>
    </source>
</evidence>
<evidence type="ECO:0000313" key="3">
    <source>
        <dbReference type="Proteomes" id="UP000019116"/>
    </source>
</evidence>
<feature type="compositionally biased region" description="Basic and acidic residues" evidence="1">
    <location>
        <begin position="1"/>
        <end position="16"/>
    </location>
</feature>
<dbReference type="Gramene" id="TraesCAD_scaffold_073383_01G000100.1">
    <property type="protein sequence ID" value="TraesCAD_scaffold_073383_01G000100.1"/>
    <property type="gene ID" value="TraesCAD_scaffold_073383_01G000100"/>
</dbReference>
<dbReference type="Gramene" id="TraesCS3B02G323200.1">
    <property type="protein sequence ID" value="TraesCS3B02G323200.1"/>
    <property type="gene ID" value="TraesCS3B02G323200"/>
</dbReference>
<feature type="compositionally biased region" description="Low complexity" evidence="1">
    <location>
        <begin position="135"/>
        <end position="148"/>
    </location>
</feature>
<dbReference type="SMR" id="A0A3B6FTD6"/>
<dbReference type="OMA" id="MENMDQD"/>
<keyword evidence="3" id="KW-1185">Reference proteome</keyword>